<keyword evidence="1" id="KW-0812">Transmembrane</keyword>
<feature type="transmembrane region" description="Helical" evidence="1">
    <location>
        <begin position="315"/>
        <end position="342"/>
    </location>
</feature>
<organism evidence="3 4">
    <name type="scientific">Komagataeibacter europaeus</name>
    <name type="common">Gluconacetobacter europaeus</name>
    <dbReference type="NCBI Taxonomy" id="33995"/>
    <lineage>
        <taxon>Bacteria</taxon>
        <taxon>Pseudomonadati</taxon>
        <taxon>Pseudomonadota</taxon>
        <taxon>Alphaproteobacteria</taxon>
        <taxon>Acetobacterales</taxon>
        <taxon>Acetobacteraceae</taxon>
        <taxon>Komagataeibacter</taxon>
    </lineage>
</organism>
<dbReference type="Proteomes" id="UP000037566">
    <property type="component" value="Unassembled WGS sequence"/>
</dbReference>
<feature type="transmembrane region" description="Helical" evidence="1">
    <location>
        <begin position="118"/>
        <end position="140"/>
    </location>
</feature>
<keyword evidence="3" id="KW-0808">Transferase</keyword>
<sequence length="386" mass="43355">MLQLTPIQPAPSRWRTILENDFFPKNRRRDIDGLRGLAIALVVLFHAGWLQGGFIGVDIFVVISGYFMGRSALMQHPFQPVRFVCRRLYRLLPALLCMIAAISAGMLWWVLQSDRADIALNGAYALVYLSNIWASGHVGYFQGQAIAYPFLHTWSLSLEMQFYAIIFVMARLLPLMHHRRLVLSAIFTASAAYCAYAWYKGDSQAYYNIFDRLWQFSLGTMIWMLPRLRLSRGMANLVYAAALAVIVGSGLFYPLRFACPSYMTVFPCVAVAVIIMLPDTKMGQWCLVPLSPLGVISYSVYLWHWPGIVVANYLLFFQVHGAVMASVLALVMVVSLLSYVFVERTGLDYEDRVSIAARNRGAGLLVGGCLLLAAILAYISHVSRVH</sequence>
<evidence type="ECO:0000259" key="2">
    <source>
        <dbReference type="Pfam" id="PF01757"/>
    </source>
</evidence>
<dbReference type="GO" id="GO:0000271">
    <property type="term" value="P:polysaccharide biosynthetic process"/>
    <property type="evidence" value="ECO:0007669"/>
    <property type="project" value="TreeGrafter"/>
</dbReference>
<keyword evidence="1" id="KW-1133">Transmembrane helix</keyword>
<dbReference type="EC" id="2.3.1.-" evidence="3"/>
<feature type="transmembrane region" description="Helical" evidence="1">
    <location>
        <begin position="88"/>
        <end position="111"/>
    </location>
</feature>
<dbReference type="PATRIC" id="fig|33995.3.peg.167"/>
<accession>A0A0M0ELQ2</accession>
<evidence type="ECO:0000256" key="1">
    <source>
        <dbReference type="SAM" id="Phobius"/>
    </source>
</evidence>
<proteinExistence type="predicted"/>
<feature type="transmembrane region" description="Helical" evidence="1">
    <location>
        <begin position="362"/>
        <end position="380"/>
    </location>
</feature>
<feature type="transmembrane region" description="Helical" evidence="1">
    <location>
        <begin position="181"/>
        <end position="199"/>
    </location>
</feature>
<dbReference type="EMBL" id="LHUQ01000001">
    <property type="protein sequence ID" value="KON66182.1"/>
    <property type="molecule type" value="Genomic_DNA"/>
</dbReference>
<gene>
    <name evidence="3" type="primary">oatA1</name>
    <name evidence="3" type="ORF">KOEU_01550</name>
</gene>
<reference evidence="3" key="1">
    <citation type="submission" date="2015-08" db="EMBL/GenBank/DDBJ databases">
        <title>Draft genome sequence of Komagataeibacter europaeus CECT 8546 a cellulose producer strain from vinegar produced by the traditional method.</title>
        <authorList>
            <person name="Poehlein A."/>
            <person name="Valera M.J."/>
            <person name="Haack F.S."/>
            <person name="Mas A."/>
            <person name="Daniel R."/>
            <person name="Streit W.R."/>
            <person name="Mateo E."/>
        </authorList>
    </citation>
    <scope>NUCLEOTIDE SEQUENCE [LARGE SCALE GENOMIC DNA]</scope>
    <source>
        <strain evidence="3">CECT 8546</strain>
    </source>
</reference>
<dbReference type="GO" id="GO:0016020">
    <property type="term" value="C:membrane"/>
    <property type="evidence" value="ECO:0007669"/>
    <property type="project" value="TreeGrafter"/>
</dbReference>
<dbReference type="STRING" id="33995.KOEU_01550"/>
<keyword evidence="3" id="KW-0012">Acyltransferase</keyword>
<feature type="transmembrane region" description="Helical" evidence="1">
    <location>
        <begin position="261"/>
        <end position="278"/>
    </location>
</feature>
<protein>
    <submittedName>
        <fullName evidence="3">O-acetyltransferase OatA</fullName>
        <ecNumber evidence="3">2.3.1.-</ecNumber>
    </submittedName>
</protein>
<dbReference type="Pfam" id="PF01757">
    <property type="entry name" value="Acyl_transf_3"/>
    <property type="match status" value="1"/>
</dbReference>
<name>A0A0M0ELQ2_KOMEU</name>
<evidence type="ECO:0000313" key="3">
    <source>
        <dbReference type="EMBL" id="KON66182.1"/>
    </source>
</evidence>
<feature type="transmembrane region" description="Helical" evidence="1">
    <location>
        <begin position="37"/>
        <end position="68"/>
    </location>
</feature>
<comment type="caution">
    <text evidence="3">The sequence shown here is derived from an EMBL/GenBank/DDBJ whole genome shotgun (WGS) entry which is preliminary data.</text>
</comment>
<dbReference type="PANTHER" id="PTHR23028:SF53">
    <property type="entry name" value="ACYL_TRANSF_3 DOMAIN-CONTAINING PROTEIN"/>
    <property type="match status" value="1"/>
</dbReference>
<dbReference type="PANTHER" id="PTHR23028">
    <property type="entry name" value="ACETYLTRANSFERASE"/>
    <property type="match status" value="1"/>
</dbReference>
<dbReference type="AlphaFoldDB" id="A0A0M0ELQ2"/>
<dbReference type="OrthoDB" id="9796461at2"/>
<feature type="transmembrane region" description="Helical" evidence="1">
    <location>
        <begin position="146"/>
        <end position="169"/>
    </location>
</feature>
<dbReference type="GO" id="GO:0016747">
    <property type="term" value="F:acyltransferase activity, transferring groups other than amino-acyl groups"/>
    <property type="evidence" value="ECO:0007669"/>
    <property type="project" value="InterPro"/>
</dbReference>
<feature type="transmembrane region" description="Helical" evidence="1">
    <location>
        <begin position="237"/>
        <end position="255"/>
    </location>
</feature>
<keyword evidence="4" id="KW-1185">Reference proteome</keyword>
<feature type="transmembrane region" description="Helical" evidence="1">
    <location>
        <begin position="285"/>
        <end position="303"/>
    </location>
</feature>
<keyword evidence="1" id="KW-0472">Membrane</keyword>
<dbReference type="InterPro" id="IPR050879">
    <property type="entry name" value="Acyltransferase_3"/>
</dbReference>
<dbReference type="RefSeq" id="WP_053322719.1">
    <property type="nucleotide sequence ID" value="NZ_LHUQ01000001.1"/>
</dbReference>
<dbReference type="InterPro" id="IPR002656">
    <property type="entry name" value="Acyl_transf_3_dom"/>
</dbReference>
<feature type="domain" description="Acyltransferase 3" evidence="2">
    <location>
        <begin position="30"/>
        <end position="336"/>
    </location>
</feature>
<evidence type="ECO:0000313" key="4">
    <source>
        <dbReference type="Proteomes" id="UP000037566"/>
    </source>
</evidence>